<feature type="transmembrane region" description="Helical" evidence="11">
    <location>
        <begin position="341"/>
        <end position="364"/>
    </location>
</feature>
<keyword evidence="11" id="KW-0472">Membrane</keyword>
<keyword evidence="11" id="KW-1133">Transmembrane helix</keyword>
<name>A0A1P8WAD1_9PLAN</name>
<dbReference type="RefSeq" id="WP_158520839.1">
    <property type="nucleotide sequence ID" value="NZ_CP017641.1"/>
</dbReference>
<dbReference type="KEGG" id="fmr:Fuma_00606"/>
<evidence type="ECO:0000256" key="6">
    <source>
        <dbReference type="ARBA" id="ARBA00022723"/>
    </source>
</evidence>
<dbReference type="InterPro" id="IPR007495">
    <property type="entry name" value="NqrM"/>
</dbReference>
<evidence type="ECO:0000256" key="11">
    <source>
        <dbReference type="SAM" id="Phobius"/>
    </source>
</evidence>
<dbReference type="Pfam" id="PF04400">
    <property type="entry name" value="NqrM"/>
    <property type="match status" value="1"/>
</dbReference>
<reference evidence="13 14" key="1">
    <citation type="journal article" date="2016" name="Front. Microbiol.">
        <title>Fuerstia marisgermanicae gen. nov., sp. nov., an Unusual Member of the Phylum Planctomycetes from the German Wadden Sea.</title>
        <authorList>
            <person name="Kohn T."/>
            <person name="Heuer A."/>
            <person name="Jogler M."/>
            <person name="Vollmers J."/>
            <person name="Boedeker C."/>
            <person name="Bunk B."/>
            <person name="Rast P."/>
            <person name="Borchert D."/>
            <person name="Glockner I."/>
            <person name="Freese H.M."/>
            <person name="Klenk H.P."/>
            <person name="Overmann J."/>
            <person name="Kaster A.K."/>
            <person name="Rohde M."/>
            <person name="Wiegand S."/>
            <person name="Jogler C."/>
        </authorList>
    </citation>
    <scope>NUCLEOTIDE SEQUENCE [LARGE SCALE GENOMIC DNA]</scope>
    <source>
        <strain evidence="13 14">NH11</strain>
    </source>
</reference>
<proteinExistence type="predicted"/>
<dbReference type="SUPFAM" id="SSF143631">
    <property type="entry name" value="ApbE-like"/>
    <property type="match status" value="1"/>
</dbReference>
<evidence type="ECO:0000256" key="1">
    <source>
        <dbReference type="ARBA" id="ARBA00001946"/>
    </source>
</evidence>
<dbReference type="PANTHER" id="PTHR30040">
    <property type="entry name" value="THIAMINE BIOSYNTHESIS LIPOPROTEIN APBE"/>
    <property type="match status" value="1"/>
</dbReference>
<organism evidence="13 14">
    <name type="scientific">Fuerstiella marisgermanici</name>
    <dbReference type="NCBI Taxonomy" id="1891926"/>
    <lineage>
        <taxon>Bacteria</taxon>
        <taxon>Pseudomonadati</taxon>
        <taxon>Planctomycetota</taxon>
        <taxon>Planctomycetia</taxon>
        <taxon>Planctomycetales</taxon>
        <taxon>Planctomycetaceae</taxon>
        <taxon>Fuerstiella</taxon>
    </lineage>
</organism>
<dbReference type="EMBL" id="CP017641">
    <property type="protein sequence ID" value="APZ91022.1"/>
    <property type="molecule type" value="Genomic_DNA"/>
</dbReference>
<accession>A0A1P8WAD1</accession>
<dbReference type="EC" id="2.7.1.180" evidence="2"/>
<comment type="cofactor">
    <cofactor evidence="1">
        <name>Mg(2+)</name>
        <dbReference type="ChEBI" id="CHEBI:18420"/>
    </cofactor>
</comment>
<keyword evidence="12" id="KW-0732">Signal</keyword>
<keyword evidence="13" id="KW-0449">Lipoprotein</keyword>
<evidence type="ECO:0000256" key="10">
    <source>
        <dbReference type="ARBA" id="ARBA00048540"/>
    </source>
</evidence>
<keyword evidence="5" id="KW-0808">Transferase</keyword>
<evidence type="ECO:0000256" key="4">
    <source>
        <dbReference type="ARBA" id="ARBA00022630"/>
    </source>
</evidence>
<evidence type="ECO:0000256" key="7">
    <source>
        <dbReference type="ARBA" id="ARBA00022827"/>
    </source>
</evidence>
<evidence type="ECO:0000256" key="2">
    <source>
        <dbReference type="ARBA" id="ARBA00011955"/>
    </source>
</evidence>
<evidence type="ECO:0000256" key="3">
    <source>
        <dbReference type="ARBA" id="ARBA00016337"/>
    </source>
</evidence>
<evidence type="ECO:0000256" key="9">
    <source>
        <dbReference type="ARBA" id="ARBA00031306"/>
    </source>
</evidence>
<keyword evidence="6" id="KW-0479">Metal-binding</keyword>
<dbReference type="AlphaFoldDB" id="A0A1P8WAD1"/>
<keyword evidence="4" id="KW-0285">Flavoprotein</keyword>
<feature type="chain" id="PRO_5039941208" description="FAD:protein FMN transferase" evidence="12">
    <location>
        <begin position="18"/>
        <end position="419"/>
    </location>
</feature>
<evidence type="ECO:0000256" key="8">
    <source>
        <dbReference type="ARBA" id="ARBA00022842"/>
    </source>
</evidence>
<keyword evidence="7" id="KW-0274">FAD</keyword>
<dbReference type="GO" id="GO:0016740">
    <property type="term" value="F:transferase activity"/>
    <property type="evidence" value="ECO:0007669"/>
    <property type="project" value="UniProtKB-KW"/>
</dbReference>
<gene>
    <name evidence="13" type="primary">apbE_1</name>
    <name evidence="13" type="ORF">Fuma_00606</name>
</gene>
<protein>
    <recommendedName>
        <fullName evidence="3">FAD:protein FMN transferase</fullName>
        <ecNumber evidence="2">2.7.1.180</ecNumber>
    </recommendedName>
    <alternativeName>
        <fullName evidence="9">Flavin transferase</fullName>
    </alternativeName>
</protein>
<dbReference type="InterPro" id="IPR003374">
    <property type="entry name" value="ApbE-like_sf"/>
</dbReference>
<feature type="signal peptide" evidence="12">
    <location>
        <begin position="1"/>
        <end position="17"/>
    </location>
</feature>
<evidence type="ECO:0000256" key="5">
    <source>
        <dbReference type="ARBA" id="ARBA00022679"/>
    </source>
</evidence>
<keyword evidence="14" id="KW-1185">Reference proteome</keyword>
<dbReference type="Gene3D" id="3.10.520.10">
    <property type="entry name" value="ApbE-like domains"/>
    <property type="match status" value="1"/>
</dbReference>
<dbReference type="OrthoDB" id="9778595at2"/>
<dbReference type="PANTHER" id="PTHR30040:SF2">
    <property type="entry name" value="FAD:PROTEIN FMN TRANSFERASE"/>
    <property type="match status" value="1"/>
</dbReference>
<dbReference type="GO" id="GO:0046872">
    <property type="term" value="F:metal ion binding"/>
    <property type="evidence" value="ECO:0007669"/>
    <property type="project" value="UniProtKB-KW"/>
</dbReference>
<sequence precursor="true">MRTAFLVLLIVPNLALAETAATEPLKLSGDTMGTYYSIVVDTPAESLNEGGALQEKVEARLTEINRQMSTWDPESEISKFNQSASTDWFEVSAEFARVVEEAQRIHKLSKGAFDPTVAPLIDLWGFGARQPKKTPGESEIEMAKKKTGMQHISVRRQPPAIRKAIPELQLNLSAIAKGYGVDAIAELLIAEGQQSFVVDIGGEDRAGIAKASGDPWKMGVESPVGGLQRVVPLTEMSIATSGDYRNNFTLDGVVYSHAIDPSTGWPVRNPPASVSVLHESCMTADAWATTMMILGTEKGLALANAENLSVLFQNVTDGAVTESATGTLKAPEDQKDASLPWFPFAAAAVVFLIAVTGMAIGTILQNKSIKGSCGGLASMPGTEGKSICELCTIPKDECTNAELREKMQQAAAERSECEV</sequence>
<comment type="catalytic activity">
    <reaction evidence="10">
        <text>L-threonyl-[protein] + FAD = FMN-L-threonyl-[protein] + AMP + H(+)</text>
        <dbReference type="Rhea" id="RHEA:36847"/>
        <dbReference type="Rhea" id="RHEA-COMP:11060"/>
        <dbReference type="Rhea" id="RHEA-COMP:11061"/>
        <dbReference type="ChEBI" id="CHEBI:15378"/>
        <dbReference type="ChEBI" id="CHEBI:30013"/>
        <dbReference type="ChEBI" id="CHEBI:57692"/>
        <dbReference type="ChEBI" id="CHEBI:74257"/>
        <dbReference type="ChEBI" id="CHEBI:456215"/>
        <dbReference type="EC" id="2.7.1.180"/>
    </reaction>
</comment>
<evidence type="ECO:0000256" key="12">
    <source>
        <dbReference type="SAM" id="SignalP"/>
    </source>
</evidence>
<dbReference type="Pfam" id="PF02424">
    <property type="entry name" value="ApbE"/>
    <property type="match status" value="1"/>
</dbReference>
<dbReference type="Proteomes" id="UP000187735">
    <property type="component" value="Chromosome"/>
</dbReference>
<dbReference type="STRING" id="1891926.Fuma_00606"/>
<evidence type="ECO:0000313" key="14">
    <source>
        <dbReference type="Proteomes" id="UP000187735"/>
    </source>
</evidence>
<keyword evidence="8" id="KW-0460">Magnesium</keyword>
<keyword evidence="11" id="KW-0812">Transmembrane</keyword>
<dbReference type="InterPro" id="IPR024932">
    <property type="entry name" value="ApbE"/>
</dbReference>
<evidence type="ECO:0000313" key="13">
    <source>
        <dbReference type="EMBL" id="APZ91022.1"/>
    </source>
</evidence>